<evidence type="ECO:0000256" key="7">
    <source>
        <dbReference type="ARBA" id="ARBA00022801"/>
    </source>
</evidence>
<dbReference type="EMBL" id="CP018791">
    <property type="protein sequence ID" value="ARR01946.1"/>
    <property type="molecule type" value="Genomic_DNA"/>
</dbReference>
<keyword evidence="8 14" id="KW-1133">Transmembrane helix</keyword>
<comment type="similarity">
    <text evidence="2 14">Belongs to the UppP family.</text>
</comment>
<dbReference type="Proteomes" id="UP000194265">
    <property type="component" value="Chromosome"/>
</dbReference>
<keyword evidence="7 14" id="KW-0378">Hydrolase</keyword>
<comment type="subcellular location">
    <subcellularLocation>
        <location evidence="1 14">Cell membrane</location>
        <topology evidence="1 14">Multi-pass membrane protein</topology>
    </subcellularLocation>
</comment>
<evidence type="ECO:0000313" key="16">
    <source>
        <dbReference type="Proteomes" id="UP000194265"/>
    </source>
</evidence>
<evidence type="ECO:0000256" key="12">
    <source>
        <dbReference type="ARBA" id="ARBA00032932"/>
    </source>
</evidence>
<keyword evidence="14" id="KW-0961">Cell wall biogenesis/degradation</keyword>
<evidence type="ECO:0000256" key="14">
    <source>
        <dbReference type="HAMAP-Rule" id="MF_01006"/>
    </source>
</evidence>
<dbReference type="EC" id="3.6.1.27" evidence="3 14"/>
<dbReference type="GO" id="GO:0050380">
    <property type="term" value="F:undecaprenyl-diphosphatase activity"/>
    <property type="evidence" value="ECO:0007669"/>
    <property type="project" value="UniProtKB-UniRule"/>
</dbReference>
<protein>
    <recommendedName>
        <fullName evidence="4 14">Undecaprenyl-diphosphatase</fullName>
        <ecNumber evidence="3 14">3.6.1.27</ecNumber>
    </recommendedName>
    <alternativeName>
        <fullName evidence="12 14">Bacitracin resistance protein</fullName>
    </alternativeName>
    <alternativeName>
        <fullName evidence="11 14">Undecaprenyl pyrophosphate phosphatase</fullName>
    </alternativeName>
</protein>
<feature type="transmembrane region" description="Helical" evidence="14">
    <location>
        <begin position="237"/>
        <end position="257"/>
    </location>
</feature>
<evidence type="ECO:0000256" key="3">
    <source>
        <dbReference type="ARBA" id="ARBA00012374"/>
    </source>
</evidence>
<feature type="transmembrane region" description="Helical" evidence="14">
    <location>
        <begin position="102"/>
        <end position="119"/>
    </location>
</feature>
<organism evidence="15 16">
    <name type="scientific">Campylobacter vicugnae</name>
    <dbReference type="NCBI Taxonomy" id="1660076"/>
    <lineage>
        <taxon>Bacteria</taxon>
        <taxon>Pseudomonadati</taxon>
        <taxon>Campylobacterota</taxon>
        <taxon>Epsilonproteobacteria</taxon>
        <taxon>Campylobacterales</taxon>
        <taxon>Campylobacteraceae</taxon>
        <taxon>Campylobacter</taxon>
    </lineage>
</organism>
<feature type="transmembrane region" description="Helical" evidence="14">
    <location>
        <begin position="208"/>
        <end position="231"/>
    </location>
</feature>
<keyword evidence="14" id="KW-0573">Peptidoglycan synthesis</keyword>
<keyword evidence="6 14" id="KW-0812">Transmembrane</keyword>
<name>A0A1X9T0G8_9BACT</name>
<sequence>MDIISAIILGVVEGLTEFLPVSSTGHMILTSHFLGLEQTQTLKCFEVVIQLGSILAIVWAFKERLVSDFSLWIKLVIGFIPTAIIGFLAYKHIKELFDPNTVAYMLIIGGIIFIIVELFQKRPSYTPTTNHLHNLSYKQAFIIGLSQCLAMIPGTSRSGATIITGLLCGLNREVAARFSFLLAIPTMLAAATYDSYKNRDIFITNLDQIWIFLLGSVVAFIVALAIIKLFLHFVAKFSYISFGVYRIILGIVFLVFAPNVI</sequence>
<dbReference type="PANTHER" id="PTHR30622">
    <property type="entry name" value="UNDECAPRENYL-DIPHOSPHATASE"/>
    <property type="match status" value="1"/>
</dbReference>
<feature type="transmembrane region" description="Helical" evidence="14">
    <location>
        <begin position="40"/>
        <end position="59"/>
    </location>
</feature>
<dbReference type="OrthoDB" id="9808289at2"/>
<dbReference type="RefSeq" id="WP_086333495.1">
    <property type="nucleotide sequence ID" value="NZ_CP018791.1"/>
</dbReference>
<proteinExistence type="inferred from homology"/>
<dbReference type="Pfam" id="PF02673">
    <property type="entry name" value="BacA"/>
    <property type="match status" value="1"/>
</dbReference>
<evidence type="ECO:0000256" key="2">
    <source>
        <dbReference type="ARBA" id="ARBA00010621"/>
    </source>
</evidence>
<evidence type="ECO:0000256" key="10">
    <source>
        <dbReference type="ARBA" id="ARBA00023251"/>
    </source>
</evidence>
<dbReference type="NCBIfam" id="NF001390">
    <property type="entry name" value="PRK00281.1-4"/>
    <property type="match status" value="1"/>
</dbReference>
<dbReference type="HAMAP" id="MF_01006">
    <property type="entry name" value="Undec_diphosphatase"/>
    <property type="match status" value="1"/>
</dbReference>
<gene>
    <name evidence="15" type="primary">bacA</name>
    <name evidence="14" type="synonym">uppP</name>
    <name evidence="15" type="ORF">CVIC8964_0527</name>
</gene>
<evidence type="ECO:0000256" key="11">
    <source>
        <dbReference type="ARBA" id="ARBA00032707"/>
    </source>
</evidence>
<evidence type="ECO:0000256" key="5">
    <source>
        <dbReference type="ARBA" id="ARBA00022475"/>
    </source>
</evidence>
<evidence type="ECO:0000256" key="8">
    <source>
        <dbReference type="ARBA" id="ARBA00022989"/>
    </source>
</evidence>
<dbReference type="STRING" id="1660074.CVIC8964_0527"/>
<comment type="miscellaneous">
    <text evidence="14">Bacitracin is thought to be involved in the inhibition of peptidoglycan synthesis by sequestering undecaprenyl diphosphate, thereby reducing the pool of lipid carrier available.</text>
</comment>
<comment type="catalytic activity">
    <reaction evidence="13 14">
        <text>di-trans,octa-cis-undecaprenyl diphosphate + H2O = di-trans,octa-cis-undecaprenyl phosphate + phosphate + H(+)</text>
        <dbReference type="Rhea" id="RHEA:28094"/>
        <dbReference type="ChEBI" id="CHEBI:15377"/>
        <dbReference type="ChEBI" id="CHEBI:15378"/>
        <dbReference type="ChEBI" id="CHEBI:43474"/>
        <dbReference type="ChEBI" id="CHEBI:58405"/>
        <dbReference type="ChEBI" id="CHEBI:60392"/>
        <dbReference type="EC" id="3.6.1.27"/>
    </reaction>
</comment>
<dbReference type="AlphaFoldDB" id="A0A1X9T0G8"/>
<dbReference type="GO" id="GO:0008360">
    <property type="term" value="P:regulation of cell shape"/>
    <property type="evidence" value="ECO:0007669"/>
    <property type="project" value="UniProtKB-KW"/>
</dbReference>
<keyword evidence="14" id="KW-0133">Cell shape</keyword>
<evidence type="ECO:0000313" key="15">
    <source>
        <dbReference type="EMBL" id="ARR01946.1"/>
    </source>
</evidence>
<evidence type="ECO:0000256" key="13">
    <source>
        <dbReference type="ARBA" id="ARBA00047594"/>
    </source>
</evidence>
<dbReference type="InterPro" id="IPR003824">
    <property type="entry name" value="UppP"/>
</dbReference>
<feature type="transmembrane region" description="Helical" evidence="14">
    <location>
        <begin position="175"/>
        <end position="196"/>
    </location>
</feature>
<dbReference type="PANTHER" id="PTHR30622:SF3">
    <property type="entry name" value="UNDECAPRENYL-DIPHOSPHATASE"/>
    <property type="match status" value="1"/>
</dbReference>
<keyword evidence="5 14" id="KW-1003">Cell membrane</keyword>
<feature type="transmembrane region" description="Helical" evidence="14">
    <location>
        <begin position="71"/>
        <end position="90"/>
    </location>
</feature>
<evidence type="ECO:0000256" key="4">
    <source>
        <dbReference type="ARBA" id="ARBA00021581"/>
    </source>
</evidence>
<dbReference type="GO" id="GO:0009252">
    <property type="term" value="P:peptidoglycan biosynthetic process"/>
    <property type="evidence" value="ECO:0007669"/>
    <property type="project" value="UniProtKB-KW"/>
</dbReference>
<dbReference type="NCBIfam" id="NF001389">
    <property type="entry name" value="PRK00281.1-2"/>
    <property type="match status" value="1"/>
</dbReference>
<comment type="function">
    <text evidence="14">Catalyzes the dephosphorylation of undecaprenyl diphosphate (UPP). Confers resistance to bacitracin.</text>
</comment>
<evidence type="ECO:0000256" key="1">
    <source>
        <dbReference type="ARBA" id="ARBA00004651"/>
    </source>
</evidence>
<evidence type="ECO:0000256" key="6">
    <source>
        <dbReference type="ARBA" id="ARBA00022692"/>
    </source>
</evidence>
<dbReference type="GO" id="GO:0046677">
    <property type="term" value="P:response to antibiotic"/>
    <property type="evidence" value="ECO:0007669"/>
    <property type="project" value="UniProtKB-UniRule"/>
</dbReference>
<keyword evidence="10 14" id="KW-0046">Antibiotic resistance</keyword>
<reference evidence="15 16" key="1">
    <citation type="journal article" date="2017" name="Genome Biol. Evol.">
        <title>Comparative Genomic Analysis Identifies a Campylobacter Clade Deficient in Selenium Metabolism.</title>
        <authorList>
            <person name="Miller W.G."/>
            <person name="Yee E."/>
            <person name="Lopes B.S."/>
            <person name="Chapman M.H."/>
            <person name="Huynh S."/>
            <person name="Bono J.L."/>
            <person name="Parker C.T."/>
            <person name="Strachan N.J.C."/>
            <person name="Forbes K.J."/>
        </authorList>
    </citation>
    <scope>NUCLEOTIDE SEQUENCE [LARGE SCALE GENOMIC DNA]</scope>
    <source>
        <strain evidence="15 16">RM8964</strain>
    </source>
</reference>
<keyword evidence="9 14" id="KW-0472">Membrane</keyword>
<dbReference type="GO" id="GO:0005886">
    <property type="term" value="C:plasma membrane"/>
    <property type="evidence" value="ECO:0007669"/>
    <property type="project" value="UniProtKB-SubCell"/>
</dbReference>
<evidence type="ECO:0000256" key="9">
    <source>
        <dbReference type="ARBA" id="ARBA00023136"/>
    </source>
</evidence>
<dbReference type="GO" id="GO:0071555">
    <property type="term" value="P:cell wall organization"/>
    <property type="evidence" value="ECO:0007669"/>
    <property type="project" value="UniProtKB-KW"/>
</dbReference>
<dbReference type="NCBIfam" id="TIGR00753">
    <property type="entry name" value="undec_PP_bacA"/>
    <property type="match status" value="1"/>
</dbReference>
<accession>A0A1X9T0G8</accession>